<feature type="region of interest" description="Disordered" evidence="1">
    <location>
        <begin position="123"/>
        <end position="157"/>
    </location>
</feature>
<evidence type="ECO:0000313" key="2">
    <source>
        <dbReference type="EMBL" id="KAK7434051.1"/>
    </source>
</evidence>
<feature type="region of interest" description="Disordered" evidence="1">
    <location>
        <begin position="1"/>
        <end position="75"/>
    </location>
</feature>
<sequence length="157" mass="16699">MSDSLESAMSNVSLHSNGSQSEDWDRSLMMEDSSQSSEPKTPRNSVAFPADANGKDVDGTPSASGGKGKRSLSELMKLHAEKGTDCNFSSEEAARIADVLGRWINASSSPYEDEDDFFAKTSQDDISLNASTRSMAADGRPRGQSESVGSRPGSTKP</sequence>
<organism evidence="2 3">
    <name type="scientific">Marasmiellus scandens</name>
    <dbReference type="NCBI Taxonomy" id="2682957"/>
    <lineage>
        <taxon>Eukaryota</taxon>
        <taxon>Fungi</taxon>
        <taxon>Dikarya</taxon>
        <taxon>Basidiomycota</taxon>
        <taxon>Agaricomycotina</taxon>
        <taxon>Agaricomycetes</taxon>
        <taxon>Agaricomycetidae</taxon>
        <taxon>Agaricales</taxon>
        <taxon>Marasmiineae</taxon>
        <taxon>Omphalotaceae</taxon>
        <taxon>Marasmiellus</taxon>
    </lineage>
</organism>
<keyword evidence="3" id="KW-1185">Reference proteome</keyword>
<dbReference type="Proteomes" id="UP001498398">
    <property type="component" value="Unassembled WGS sequence"/>
</dbReference>
<accession>A0ABR1IKZ9</accession>
<feature type="compositionally biased region" description="Polar residues" evidence="1">
    <location>
        <begin position="32"/>
        <end position="44"/>
    </location>
</feature>
<protein>
    <submittedName>
        <fullName evidence="2">Uncharacterized protein</fullName>
    </submittedName>
</protein>
<reference evidence="2 3" key="1">
    <citation type="submission" date="2024-01" db="EMBL/GenBank/DDBJ databases">
        <title>A draft genome for the cacao thread blight pathogen Marasmiellus scandens.</title>
        <authorList>
            <person name="Baruah I.K."/>
            <person name="Leung J."/>
            <person name="Bukari Y."/>
            <person name="Amoako-Attah I."/>
            <person name="Meinhardt L.W."/>
            <person name="Bailey B.A."/>
            <person name="Cohen S.P."/>
        </authorList>
    </citation>
    <scope>NUCLEOTIDE SEQUENCE [LARGE SCALE GENOMIC DNA]</scope>
    <source>
        <strain evidence="2 3">GH-19</strain>
    </source>
</reference>
<feature type="compositionally biased region" description="Polar residues" evidence="1">
    <location>
        <begin position="123"/>
        <end position="134"/>
    </location>
</feature>
<evidence type="ECO:0000256" key="1">
    <source>
        <dbReference type="SAM" id="MobiDB-lite"/>
    </source>
</evidence>
<proteinExistence type="predicted"/>
<feature type="compositionally biased region" description="Polar residues" evidence="1">
    <location>
        <begin position="144"/>
        <end position="157"/>
    </location>
</feature>
<feature type="compositionally biased region" description="Polar residues" evidence="1">
    <location>
        <begin position="1"/>
        <end position="21"/>
    </location>
</feature>
<dbReference type="EMBL" id="JBANRG010000132">
    <property type="protein sequence ID" value="KAK7434051.1"/>
    <property type="molecule type" value="Genomic_DNA"/>
</dbReference>
<comment type="caution">
    <text evidence="2">The sequence shown here is derived from an EMBL/GenBank/DDBJ whole genome shotgun (WGS) entry which is preliminary data.</text>
</comment>
<gene>
    <name evidence="2" type="ORF">VKT23_020377</name>
</gene>
<evidence type="ECO:0000313" key="3">
    <source>
        <dbReference type="Proteomes" id="UP001498398"/>
    </source>
</evidence>
<name>A0ABR1IKZ9_9AGAR</name>